<dbReference type="GO" id="GO:0009423">
    <property type="term" value="P:chorismate biosynthetic process"/>
    <property type="evidence" value="ECO:0007669"/>
    <property type="project" value="UniProtKB-UniRule"/>
</dbReference>
<gene>
    <name evidence="8" type="primary">aroQ</name>
    <name evidence="11" type="ORF">KF715C_ch27400</name>
</gene>
<dbReference type="GO" id="GO:0003855">
    <property type="term" value="F:3-dehydroquinate dehydratase activity"/>
    <property type="evidence" value="ECO:0007669"/>
    <property type="project" value="UniProtKB-UniRule"/>
</dbReference>
<dbReference type="PANTHER" id="PTHR21272:SF3">
    <property type="entry name" value="CATABOLIC 3-DEHYDROQUINASE"/>
    <property type="match status" value="1"/>
</dbReference>
<dbReference type="Gene3D" id="3.40.50.9100">
    <property type="entry name" value="Dehydroquinase, class II"/>
    <property type="match status" value="1"/>
</dbReference>
<evidence type="ECO:0000256" key="5">
    <source>
        <dbReference type="ARBA" id="ARBA00011193"/>
    </source>
</evidence>
<evidence type="ECO:0000256" key="4">
    <source>
        <dbReference type="ARBA" id="ARBA00011037"/>
    </source>
</evidence>
<evidence type="ECO:0000313" key="12">
    <source>
        <dbReference type="Proteomes" id="UP000218731"/>
    </source>
</evidence>
<accession>A0A1L7NCZ3</accession>
<evidence type="ECO:0000256" key="2">
    <source>
        <dbReference type="ARBA" id="ARBA00003924"/>
    </source>
</evidence>
<evidence type="ECO:0000256" key="10">
    <source>
        <dbReference type="PIRSR" id="PIRSR001399-3"/>
    </source>
</evidence>
<evidence type="ECO:0000256" key="8">
    <source>
        <dbReference type="HAMAP-Rule" id="MF_00169"/>
    </source>
</evidence>
<dbReference type="SUPFAM" id="SSF52304">
    <property type="entry name" value="Type II 3-dehydroquinate dehydratase"/>
    <property type="match status" value="1"/>
</dbReference>
<dbReference type="EMBL" id="AP015029">
    <property type="protein sequence ID" value="BAW23313.1"/>
    <property type="molecule type" value="Genomic_DNA"/>
</dbReference>
<evidence type="ECO:0000256" key="1">
    <source>
        <dbReference type="ARBA" id="ARBA00001864"/>
    </source>
</evidence>
<dbReference type="InterPro" id="IPR018509">
    <property type="entry name" value="DHquinase_II_CS"/>
</dbReference>
<dbReference type="GO" id="GO:0009073">
    <property type="term" value="P:aromatic amino acid family biosynthetic process"/>
    <property type="evidence" value="ECO:0007669"/>
    <property type="project" value="UniProtKB-KW"/>
</dbReference>
<dbReference type="UniPathway" id="UPA00053">
    <property type="reaction ID" value="UER00086"/>
</dbReference>
<dbReference type="NCBIfam" id="NF003806">
    <property type="entry name" value="PRK05395.1-3"/>
    <property type="match status" value="1"/>
</dbReference>
<keyword evidence="7 8" id="KW-0456">Lyase</keyword>
<keyword evidence="8" id="KW-0057">Aromatic amino acid biosynthesis</keyword>
<protein>
    <recommendedName>
        <fullName evidence="6 8">3-dehydroquinate dehydratase</fullName>
        <shortName evidence="8">3-dehydroquinase</shortName>
        <ecNumber evidence="6 8">4.2.1.10</ecNumber>
    </recommendedName>
    <alternativeName>
        <fullName evidence="8">Type II DHQase</fullName>
    </alternativeName>
</protein>
<dbReference type="PROSITE" id="PS01029">
    <property type="entry name" value="DEHYDROQUINASE_II"/>
    <property type="match status" value="1"/>
</dbReference>
<evidence type="ECO:0000256" key="9">
    <source>
        <dbReference type="PIRSR" id="PIRSR001399-1"/>
    </source>
</evidence>
<keyword evidence="8" id="KW-0028">Amino-acid biosynthesis</keyword>
<dbReference type="AlphaFoldDB" id="A0A1L7NCZ3"/>
<dbReference type="HAMAP" id="MF_00169">
    <property type="entry name" value="AroQ"/>
    <property type="match status" value="1"/>
</dbReference>
<dbReference type="RefSeq" id="WP_016486876.1">
    <property type="nucleotide sequence ID" value="NZ_AP015029.1"/>
</dbReference>
<name>A0A1L7NCZ3_PSEPU</name>
<feature type="site" description="Transition state stabilizer" evidence="8 10">
    <location>
        <position position="19"/>
    </location>
</feature>
<dbReference type="InterPro" id="IPR036441">
    <property type="entry name" value="DHquinase_II_sf"/>
</dbReference>
<feature type="binding site" evidence="8">
    <location>
        <position position="88"/>
    </location>
    <ligand>
        <name>substrate</name>
    </ligand>
</feature>
<dbReference type="Pfam" id="PF01220">
    <property type="entry name" value="DHquinase_II"/>
    <property type="match status" value="1"/>
</dbReference>
<comment type="pathway">
    <text evidence="3 8">Metabolic intermediate biosynthesis; chorismate biosynthesis; chorismate from D-erythrose 4-phosphate and phosphoenolpyruvate: step 3/7.</text>
</comment>
<dbReference type="CDD" id="cd00466">
    <property type="entry name" value="DHQase_II"/>
    <property type="match status" value="1"/>
</dbReference>
<dbReference type="EC" id="4.2.1.10" evidence="6 8"/>
<dbReference type="Proteomes" id="UP000218731">
    <property type="component" value="Chromosome 1"/>
</dbReference>
<sequence length="158" mass="17338">MSRAVFVLNGPNLNMLGRREPEIYGTTTLQQVQQSCEQLANELDLVCEFRQTNSEAVMVDWIQEAFDKNAAVIINPAGLSFNSIPVLDALKLIKAPLVEVHISNIHARDELHRHSIMSTVANGVIAGLGVEGYLLALRAVCTRLSERWPTSLAASASR</sequence>
<comment type="caution">
    <text evidence="8">Lacks conserved residue(s) required for the propagation of feature annotation.</text>
</comment>
<evidence type="ECO:0000313" key="11">
    <source>
        <dbReference type="EMBL" id="BAW23313.1"/>
    </source>
</evidence>
<feature type="active site" description="Proton acceptor" evidence="8 9">
    <location>
        <position position="24"/>
    </location>
</feature>
<dbReference type="PANTHER" id="PTHR21272">
    <property type="entry name" value="CATABOLIC 3-DEHYDROQUINASE"/>
    <property type="match status" value="1"/>
</dbReference>
<dbReference type="NCBIfam" id="NF003807">
    <property type="entry name" value="PRK05395.1-4"/>
    <property type="match status" value="1"/>
</dbReference>
<comment type="function">
    <text evidence="2 8">Catalyzes a trans-dehydration via an enolate intermediate.</text>
</comment>
<evidence type="ECO:0000256" key="6">
    <source>
        <dbReference type="ARBA" id="ARBA00012060"/>
    </source>
</evidence>
<evidence type="ECO:0000256" key="7">
    <source>
        <dbReference type="ARBA" id="ARBA00023239"/>
    </source>
</evidence>
<dbReference type="InterPro" id="IPR001874">
    <property type="entry name" value="DHquinase_II"/>
</dbReference>
<comment type="catalytic activity">
    <reaction evidence="1 8">
        <text>3-dehydroquinate = 3-dehydroshikimate + H2O</text>
        <dbReference type="Rhea" id="RHEA:21096"/>
        <dbReference type="ChEBI" id="CHEBI:15377"/>
        <dbReference type="ChEBI" id="CHEBI:16630"/>
        <dbReference type="ChEBI" id="CHEBI:32364"/>
        <dbReference type="EC" id="4.2.1.10"/>
    </reaction>
</comment>
<organism evidence="11 12">
    <name type="scientific">Pseudomonas putida</name>
    <name type="common">Arthrobacter siderocapsulatus</name>
    <dbReference type="NCBI Taxonomy" id="303"/>
    <lineage>
        <taxon>Bacteria</taxon>
        <taxon>Pseudomonadati</taxon>
        <taxon>Pseudomonadota</taxon>
        <taxon>Gammaproteobacteria</taxon>
        <taxon>Pseudomonadales</taxon>
        <taxon>Pseudomonadaceae</taxon>
        <taxon>Pseudomonas</taxon>
    </lineage>
</organism>
<proteinExistence type="inferred from homology"/>
<comment type="subunit">
    <text evidence="5 8">Homododecamer.</text>
</comment>
<dbReference type="GO" id="GO:0019631">
    <property type="term" value="P:quinate catabolic process"/>
    <property type="evidence" value="ECO:0007669"/>
    <property type="project" value="TreeGrafter"/>
</dbReference>
<dbReference type="GO" id="GO:0008652">
    <property type="term" value="P:amino acid biosynthetic process"/>
    <property type="evidence" value="ECO:0007669"/>
    <property type="project" value="UniProtKB-KW"/>
</dbReference>
<dbReference type="NCBIfam" id="TIGR01088">
    <property type="entry name" value="aroQ"/>
    <property type="match status" value="1"/>
</dbReference>
<feature type="binding site" evidence="8">
    <location>
        <position position="75"/>
    </location>
    <ligand>
        <name>substrate</name>
    </ligand>
</feature>
<feature type="active site" description="Proton donor" evidence="8 9">
    <location>
        <position position="101"/>
    </location>
</feature>
<comment type="similarity">
    <text evidence="4 8">Belongs to the type-II 3-dehydroquinase family.</text>
</comment>
<dbReference type="PIRSF" id="PIRSF001399">
    <property type="entry name" value="DHquinase_II"/>
    <property type="match status" value="1"/>
</dbReference>
<evidence type="ECO:0000256" key="3">
    <source>
        <dbReference type="ARBA" id="ARBA00004902"/>
    </source>
</evidence>
<reference evidence="11 12" key="1">
    <citation type="submission" date="2015-11" db="EMBL/GenBank/DDBJ databases">
        <title>Complete genome sequencing of a biphenyl-degrading bacterium, Pseudomonas putida KF715 (=NBRC110667).</title>
        <authorList>
            <person name="Suenaga H."/>
            <person name="Fujihara N."/>
            <person name="Watanabe T."/>
            <person name="Hirose J."/>
            <person name="Kimura N."/>
            <person name="Yamazoe A."/>
            <person name="Hosoyama A."/>
            <person name="Shimodaira J."/>
            <person name="Furukawa K."/>
        </authorList>
    </citation>
    <scope>NUCLEOTIDE SEQUENCE [LARGE SCALE GENOMIC DNA]</scope>
    <source>
        <strain evidence="11 12">KF715</strain>
    </source>
</reference>
<dbReference type="NCBIfam" id="NF003805">
    <property type="entry name" value="PRK05395.1-2"/>
    <property type="match status" value="1"/>
</dbReference>
<feature type="binding site" evidence="8">
    <location>
        <begin position="102"/>
        <end position="103"/>
    </location>
    <ligand>
        <name>substrate</name>
    </ligand>
</feature>